<dbReference type="EMBL" id="AYTF01000002">
    <property type="protein sequence ID" value="ESV62305.1"/>
    <property type="molecule type" value="Genomic_DNA"/>
</dbReference>
<name>A0A829M8P0_9MYCO</name>
<evidence type="ECO:0000313" key="2">
    <source>
        <dbReference type="EMBL" id="ESV62305.1"/>
    </source>
</evidence>
<gene>
    <name evidence="2" type="ORF">L833_4710</name>
</gene>
<reference evidence="2 3" key="1">
    <citation type="journal article" date="2014" name="Emerg. Infect. Dis.">
        <title>High-level Relatedness among Mycobacterium abscessus subsp. massiliense Strains from Widely Separated Outbreaks.</title>
        <authorList>
            <person name="Tettelin H."/>
            <person name="Davidson R.M."/>
            <person name="Agrawal S."/>
            <person name="Aitken M.L."/>
            <person name="Shallom S."/>
            <person name="Hasan N.A."/>
            <person name="Strong M."/>
            <person name="Nogueira de Moura V.C."/>
            <person name="De Groote M.A."/>
            <person name="Duarte R.S."/>
            <person name="Hine E."/>
            <person name="Parankush S."/>
            <person name="Su Q."/>
            <person name="Daugherty S.C."/>
            <person name="Fraser C.M."/>
            <person name="Brown-Elliott B.A."/>
            <person name="Wallace R.J.Jr."/>
            <person name="Holland S.M."/>
            <person name="Sampaio E.P."/>
            <person name="Olivier K.N."/>
            <person name="Jackson M."/>
            <person name="Zelazny A.M."/>
        </authorList>
    </citation>
    <scope>NUCLEOTIDE SEQUENCE [LARGE SCALE GENOMIC DNA]</scope>
    <source>
        <strain evidence="2 3">MAB_091912_2446</strain>
    </source>
</reference>
<evidence type="ECO:0000313" key="3">
    <source>
        <dbReference type="Proteomes" id="UP000018502"/>
    </source>
</evidence>
<organism evidence="2 3">
    <name type="scientific">Mycobacteroides abscessus MAB_091912_2446</name>
    <dbReference type="NCBI Taxonomy" id="1335414"/>
    <lineage>
        <taxon>Bacteria</taxon>
        <taxon>Bacillati</taxon>
        <taxon>Actinomycetota</taxon>
        <taxon>Actinomycetes</taxon>
        <taxon>Mycobacteriales</taxon>
        <taxon>Mycobacteriaceae</taxon>
        <taxon>Mycobacteroides</taxon>
        <taxon>Mycobacteroides abscessus</taxon>
    </lineage>
</organism>
<proteinExistence type="predicted"/>
<sequence>MSIPEGFWLGLVAVPAVVAFVSVAVGLAAVAMSLHSKYAGSAYKLVPRKFDSHAGMAGIVACAKWVRYMWIPGFHVVICRTSIAGREPGRSVHARVKYAIVDALERDDS</sequence>
<feature type="transmembrane region" description="Helical" evidence="1">
    <location>
        <begin position="6"/>
        <end position="34"/>
    </location>
</feature>
<comment type="caution">
    <text evidence="2">The sequence shown here is derived from an EMBL/GenBank/DDBJ whole genome shotgun (WGS) entry which is preliminary data.</text>
</comment>
<keyword evidence="1" id="KW-0812">Transmembrane</keyword>
<accession>A0A829M8P0</accession>
<keyword evidence="1" id="KW-0472">Membrane</keyword>
<protein>
    <submittedName>
        <fullName evidence="2">Putative gp21</fullName>
    </submittedName>
</protein>
<dbReference type="AlphaFoldDB" id="A0A829M8P0"/>
<dbReference type="Proteomes" id="UP000018502">
    <property type="component" value="Unassembled WGS sequence"/>
</dbReference>
<evidence type="ECO:0000256" key="1">
    <source>
        <dbReference type="SAM" id="Phobius"/>
    </source>
</evidence>
<keyword evidence="1" id="KW-1133">Transmembrane helix</keyword>